<sequence length="342" mass="39616">MNQQKNFYCISSRIEKTGQFYGCFKIGPFLGHQGLTFANALRRTLLADQSRCIFDAVQIYGIEHEFSNLLGIRESVVDILLNLEKLIFQIQKPITKPKVAFVAFAGPGILRAQHLHLPPGFKCIDPSQYIATLEVDGQLTLKLFFSPNWEKFQYLLQKTGKSTNIDMDSHSHHSAVRIFQPQQQPLQDILFLKSSLCTIEKVNYTLQLSSKDEEFILFEVWTDGSLHPKAAISKAINELLLDIFLGFTVPIENLEQSLWEFIPQNSNSRNLAQLQRFSKVNFREKFLSLDIGNFSFDIQTFLFFKKNKIYRIIDLLSFFQHTQLQPNLDQFRVFIFSLMKIQ</sequence>
<dbReference type="Pfam" id="PF01193">
    <property type="entry name" value="RNA_pol_L"/>
    <property type="match status" value="1"/>
</dbReference>
<dbReference type="SUPFAM" id="SSF56553">
    <property type="entry name" value="Insert subdomain of RNA polymerase alpha subunit"/>
    <property type="match status" value="1"/>
</dbReference>
<keyword evidence="5" id="KW-0150">Chloroplast</keyword>
<gene>
    <name evidence="5" type="primary">rpoA</name>
</gene>
<keyword evidence="1" id="KW-0240">DNA-directed RNA polymerase</keyword>
<evidence type="ECO:0000256" key="2">
    <source>
        <dbReference type="ARBA" id="ARBA00023163"/>
    </source>
</evidence>
<reference evidence="5" key="2">
    <citation type="journal article" date="2019" name="Mol. Phylogenet. Evol.">
        <title>Reassessment of the classification of bryopsidales (chlorophyta) based on chloroplast phylogenomic analyses.</title>
        <authorList>
            <person name="Cremen M.C."/>
            <person name="Leliaert F."/>
            <person name="West J."/>
            <person name="Lam D.W."/>
            <person name="Shimada S."/>
            <person name="Lopez-Bautista J.M."/>
            <person name="Verbruggen H."/>
        </authorList>
    </citation>
    <scope>NUCLEOTIDE SEQUENCE</scope>
</reference>
<evidence type="ECO:0000256" key="3">
    <source>
        <dbReference type="ARBA" id="ARBA00031776"/>
    </source>
</evidence>
<dbReference type="GO" id="GO:0000428">
    <property type="term" value="C:DNA-directed RNA polymerase complex"/>
    <property type="evidence" value="ECO:0007669"/>
    <property type="project" value="UniProtKB-KW"/>
</dbReference>
<dbReference type="SUPFAM" id="SSF55257">
    <property type="entry name" value="RBP11-like subunits of RNA polymerase"/>
    <property type="match status" value="1"/>
</dbReference>
<evidence type="ECO:0000256" key="1">
    <source>
        <dbReference type="ARBA" id="ARBA00022478"/>
    </source>
</evidence>
<evidence type="ECO:0000313" key="5">
    <source>
        <dbReference type="EMBL" id="AYC65462.1"/>
    </source>
</evidence>
<dbReference type="InterPro" id="IPR036603">
    <property type="entry name" value="RBP11-like"/>
</dbReference>
<dbReference type="GO" id="GO:0003899">
    <property type="term" value="F:DNA-directed RNA polymerase activity"/>
    <property type="evidence" value="ECO:0007669"/>
    <property type="project" value="InterPro"/>
</dbReference>
<geneLocation type="chloroplast" evidence="5"/>
<dbReference type="RefSeq" id="YP_009519474.1">
    <property type="nucleotide sequence ID" value="NC_039526.1"/>
</dbReference>
<feature type="domain" description="DNA-directed RNA polymerase RpoA/D/Rpb3-type" evidence="4">
    <location>
        <begin position="21"/>
        <end position="247"/>
    </location>
</feature>
<name>A0A386B188_9CHLO</name>
<protein>
    <recommendedName>
        <fullName evidence="3">Plastid-encoded RNA polymerase subunit alpha</fullName>
    </recommendedName>
</protein>
<reference evidence="5" key="1">
    <citation type="submission" date="2018-07" db="EMBL/GenBank/DDBJ databases">
        <authorList>
            <person name="Quirk P.G."/>
            <person name="Krulwich T.A."/>
        </authorList>
    </citation>
    <scope>NUCLEOTIDE SEQUENCE</scope>
</reference>
<dbReference type="GeneID" id="38279388"/>
<dbReference type="AlphaFoldDB" id="A0A386B188"/>
<dbReference type="Gene3D" id="2.170.120.12">
    <property type="entry name" value="DNA-directed RNA polymerase, insert domain"/>
    <property type="match status" value="1"/>
</dbReference>
<evidence type="ECO:0000259" key="4">
    <source>
        <dbReference type="SMART" id="SM00662"/>
    </source>
</evidence>
<organism evidence="5">
    <name type="scientific">Rhipiliopsis peltata</name>
    <dbReference type="NCBI Taxonomy" id="2320810"/>
    <lineage>
        <taxon>Eukaryota</taxon>
        <taxon>Viridiplantae</taxon>
        <taxon>Chlorophyta</taxon>
        <taxon>core chlorophytes</taxon>
        <taxon>Ulvophyceae</taxon>
        <taxon>TCBD clade</taxon>
        <taxon>Bryopsidales</taxon>
        <taxon>Halimedineae</taxon>
        <taxon>Halimedaceae</taxon>
        <taxon>Rhipiliopsideae</taxon>
        <taxon>Rhipiliopsis</taxon>
    </lineage>
</organism>
<dbReference type="GO" id="GO:0006351">
    <property type="term" value="P:DNA-templated transcription"/>
    <property type="evidence" value="ECO:0007669"/>
    <property type="project" value="InterPro"/>
</dbReference>
<dbReference type="InterPro" id="IPR036643">
    <property type="entry name" value="RNApol_insert_sf"/>
</dbReference>
<keyword evidence="2" id="KW-0804">Transcription</keyword>
<proteinExistence type="predicted"/>
<dbReference type="SMART" id="SM00662">
    <property type="entry name" value="RPOLD"/>
    <property type="match status" value="1"/>
</dbReference>
<dbReference type="GO" id="GO:0046983">
    <property type="term" value="F:protein dimerization activity"/>
    <property type="evidence" value="ECO:0007669"/>
    <property type="project" value="InterPro"/>
</dbReference>
<dbReference type="InterPro" id="IPR011262">
    <property type="entry name" value="DNA-dir_RNA_pol_insert"/>
</dbReference>
<dbReference type="Gene3D" id="3.30.1360.10">
    <property type="entry name" value="RNA polymerase, RBP11-like subunit"/>
    <property type="match status" value="1"/>
</dbReference>
<dbReference type="InterPro" id="IPR011263">
    <property type="entry name" value="DNA-dir_RNA_pol_RpoA/D/Rpb3"/>
</dbReference>
<dbReference type="EMBL" id="MH591110">
    <property type="protein sequence ID" value="AYC65462.1"/>
    <property type="molecule type" value="Genomic_DNA"/>
</dbReference>
<keyword evidence="5" id="KW-0934">Plastid</keyword>
<dbReference type="Pfam" id="PF01000">
    <property type="entry name" value="RNA_pol_A_bac"/>
    <property type="match status" value="1"/>
</dbReference>
<accession>A0A386B188</accession>